<dbReference type="EMBL" id="JACHBX010000009">
    <property type="protein sequence ID" value="MBB6136593.1"/>
    <property type="molecule type" value="Genomic_DNA"/>
</dbReference>
<dbReference type="RefSeq" id="WP_183558743.1">
    <property type="nucleotide sequence ID" value="NZ_JACHBX010000009.1"/>
</dbReference>
<dbReference type="PANTHER" id="PTHR33840">
    <property type="match status" value="1"/>
</dbReference>
<feature type="domain" description="T6SS Phospholipase effector Tle1-like catalytic" evidence="1">
    <location>
        <begin position="192"/>
        <end position="326"/>
    </location>
</feature>
<dbReference type="Pfam" id="PF09994">
    <property type="entry name" value="T6SS_Tle1-like_cat"/>
    <property type="match status" value="2"/>
</dbReference>
<dbReference type="Proteomes" id="UP000540787">
    <property type="component" value="Unassembled WGS sequence"/>
</dbReference>
<sequence length="554" mass="62258">MGNLTVRRLSDLTKSEEVRRGVNRSRMGWLENCSDAKTCKKPIWITCFFDGTGNNFEFDGNGELKPHIEKYSNIAKLAKFCHVENNSIDRIYGLYAPGVGTPFLDVGDSGGGLDKALGMAQASKGQARITWMLDRLKQRIDVHMPHVNQVNVAVFGFSRGAAQARAFVRQLAAQCQQQDDHLVWVKSGGSVPPRIEFYFLGIFDTVASVGFGGSRFESALPIFLSSALPIFPGGLALSAVDNGGHSDWASDLRIPWYVRKCEHYVAAHEVREKFPSDSVRDNQAIPENCREVFYPGAHSDVGGGYDDMNQEGRSNHLSRIPLCNMFLTAYSAGVPFDPPSKILKEYGSLFMISTELASCFKVYVKHVETNGTLEKQVISHMGCYYHWRWGRTERQRAALKERQAMIARGEAVMYATPDAYMTTTDREWEADVQNIAKKKTGLFRSSTEPLEDVIFDAWTGKLRKSMPTSERDLFDKFFDRYVHDSVAGFKNQMSDSSVGIIEFSRWSRNRQYFLGKRGKKFLYWRYEGVKPHASGAREAMLLPKDPTGGQAAIA</sequence>
<keyword evidence="3" id="KW-1185">Reference proteome</keyword>
<proteinExistence type="predicted"/>
<gene>
    <name evidence="2" type="ORF">HD842_004785</name>
</gene>
<organism evidence="2 3">
    <name type="scientific">Massilia aurea</name>
    <dbReference type="NCBI Taxonomy" id="373040"/>
    <lineage>
        <taxon>Bacteria</taxon>
        <taxon>Pseudomonadati</taxon>
        <taxon>Pseudomonadota</taxon>
        <taxon>Betaproteobacteria</taxon>
        <taxon>Burkholderiales</taxon>
        <taxon>Oxalobacteraceae</taxon>
        <taxon>Telluria group</taxon>
        <taxon>Massilia</taxon>
    </lineage>
</organism>
<name>A0A7W9X599_9BURK</name>
<evidence type="ECO:0000313" key="2">
    <source>
        <dbReference type="EMBL" id="MBB6136593.1"/>
    </source>
</evidence>
<dbReference type="InterPro" id="IPR018712">
    <property type="entry name" value="Tle1-like_cat"/>
</dbReference>
<evidence type="ECO:0000259" key="1">
    <source>
        <dbReference type="Pfam" id="PF09994"/>
    </source>
</evidence>
<accession>A0A7W9X599</accession>
<reference evidence="2 3" key="1">
    <citation type="submission" date="2020-08" db="EMBL/GenBank/DDBJ databases">
        <title>The Agave Microbiome: Exploring the role of microbial communities in plant adaptations to desert environments.</title>
        <authorList>
            <person name="Partida-Martinez L.P."/>
        </authorList>
    </citation>
    <scope>NUCLEOTIDE SEQUENCE [LARGE SCALE GENOMIC DNA]</scope>
    <source>
        <strain evidence="2 3">AT3.2</strain>
    </source>
</reference>
<dbReference type="PANTHER" id="PTHR33840:SF1">
    <property type="entry name" value="TLE1 PHOSPHOLIPASE DOMAIN-CONTAINING PROTEIN"/>
    <property type="match status" value="1"/>
</dbReference>
<comment type="caution">
    <text evidence="2">The sequence shown here is derived from an EMBL/GenBank/DDBJ whole genome shotgun (WGS) entry which is preliminary data.</text>
</comment>
<dbReference type="AlphaFoldDB" id="A0A7W9X599"/>
<evidence type="ECO:0000313" key="3">
    <source>
        <dbReference type="Proteomes" id="UP000540787"/>
    </source>
</evidence>
<protein>
    <recommendedName>
        <fullName evidence="1">T6SS Phospholipase effector Tle1-like catalytic domain-containing protein</fullName>
    </recommendedName>
</protein>
<feature type="domain" description="T6SS Phospholipase effector Tle1-like catalytic" evidence="1">
    <location>
        <begin position="47"/>
        <end position="169"/>
    </location>
</feature>